<proteinExistence type="predicted"/>
<keyword evidence="3" id="KW-0677">Repeat</keyword>
<sequence length="685" mass="78927">MKQQTSDKHFRCNICQRGFTRIDHLKRHHLRHSGVKPYSCVFCSESFARCDNLRDHYPDCPQRGNRPIPETGQRGRRRHACESCTSMKLRCDGESPCSSCVKRSVKCNNERRQVTADQRQPNQFLPVKNEEYEPSDRGSISFLLNGGTDSFTENFHLPPHSDRARGMVFHTQAERDHPSSPLFPNTIEPNNPSVVDDAVFPVSDDLAEFHENFMSFITGPFADTQKSYPEGFNTQTALTPSHDPNLAMVGSSSYYEPERPFATSLIQSILARSWTMNLDEKSQQEISTNLHFLLTTQRILKFVALYFRYWHPNCPIIHAQSFDVETAPMPLLASVVFMGAMYSSDERETYVAKRVLDFAELYVYSTDALSCENEVGRIFVNQGTTDMERKGWEMFQNFQAAYLMVVIQYWAGTKVSRNRAMEARFSEIILMARSMALTKCRHLPEDRIYEGLWIQKECRIRTINIISLLDCAFSFYQNFPCRLTPAELECDLPCDNLVFNSEHPFTHAKFRFTRETTVYEAFQYLFDESQPIPTQKGTQAATTDMSLTVLDTFILIHLLYAYINSHMTVLAPIIRLRQFREKSGSLTPSNGSRSASRKTIIPEDPILGHIRTALARWRTVWINLREQIPAHEWASMGFFKNGYNFYLVAQLLTTQKQSVDVIMQMEVKCEDKLGKLKVLLQDEND</sequence>
<feature type="domain" description="Zn(2)-C6 fungal-type" evidence="11">
    <location>
        <begin position="80"/>
        <end position="107"/>
    </location>
</feature>
<keyword evidence="14" id="KW-1185">Reference proteome</keyword>
<dbReference type="OMA" id="YNFWLVS"/>
<evidence type="ECO:0000256" key="3">
    <source>
        <dbReference type="ARBA" id="ARBA00022737"/>
    </source>
</evidence>
<dbReference type="STRING" id="28573.A0A0U1M022"/>
<keyword evidence="6" id="KW-0805">Transcription regulation</keyword>
<keyword evidence="4 10" id="KW-0863">Zinc-finger</keyword>
<evidence type="ECO:0000313" key="13">
    <source>
        <dbReference type="EMBL" id="CRG88903.1"/>
    </source>
</evidence>
<comment type="subcellular location">
    <subcellularLocation>
        <location evidence="1">Nucleus</location>
    </subcellularLocation>
</comment>
<dbReference type="OrthoDB" id="10018191at2759"/>
<feature type="domain" description="C2H2-type" evidence="12">
    <location>
        <begin position="38"/>
        <end position="67"/>
    </location>
</feature>
<dbReference type="Pfam" id="PF04082">
    <property type="entry name" value="Fungal_trans"/>
    <property type="match status" value="1"/>
</dbReference>
<dbReference type="Pfam" id="PF00096">
    <property type="entry name" value="zf-C2H2"/>
    <property type="match status" value="1"/>
</dbReference>
<evidence type="ECO:0000256" key="7">
    <source>
        <dbReference type="ARBA" id="ARBA00023125"/>
    </source>
</evidence>
<dbReference type="PROSITE" id="PS50157">
    <property type="entry name" value="ZINC_FINGER_C2H2_2"/>
    <property type="match status" value="2"/>
</dbReference>
<evidence type="ECO:0000259" key="12">
    <source>
        <dbReference type="PROSITE" id="PS50157"/>
    </source>
</evidence>
<keyword evidence="8" id="KW-0804">Transcription</keyword>
<evidence type="ECO:0000256" key="8">
    <source>
        <dbReference type="ARBA" id="ARBA00023163"/>
    </source>
</evidence>
<keyword evidence="9" id="KW-0539">Nucleus</keyword>
<dbReference type="Proteomes" id="UP000054383">
    <property type="component" value="Unassembled WGS sequence"/>
</dbReference>
<keyword evidence="5" id="KW-0862">Zinc</keyword>
<evidence type="ECO:0000256" key="10">
    <source>
        <dbReference type="PROSITE-ProRule" id="PRU00042"/>
    </source>
</evidence>
<dbReference type="InterPro" id="IPR013087">
    <property type="entry name" value="Znf_C2H2_type"/>
</dbReference>
<dbReference type="SMART" id="SM00355">
    <property type="entry name" value="ZnF_C2H2"/>
    <property type="match status" value="2"/>
</dbReference>
<dbReference type="CDD" id="cd12148">
    <property type="entry name" value="fungal_TF_MHR"/>
    <property type="match status" value="1"/>
</dbReference>
<dbReference type="SUPFAM" id="SSF57667">
    <property type="entry name" value="beta-beta-alpha zinc fingers"/>
    <property type="match status" value="1"/>
</dbReference>
<keyword evidence="7" id="KW-0238">DNA-binding</keyword>
<evidence type="ECO:0000256" key="5">
    <source>
        <dbReference type="ARBA" id="ARBA00022833"/>
    </source>
</evidence>
<dbReference type="GO" id="GO:0005634">
    <property type="term" value="C:nucleus"/>
    <property type="evidence" value="ECO:0007669"/>
    <property type="project" value="UniProtKB-SubCell"/>
</dbReference>
<dbReference type="SMART" id="SM00066">
    <property type="entry name" value="GAL4"/>
    <property type="match status" value="1"/>
</dbReference>
<reference evidence="13 14" key="1">
    <citation type="submission" date="2015-04" db="EMBL/GenBank/DDBJ databases">
        <authorList>
            <person name="Syromyatnikov M.Y."/>
            <person name="Popov V.N."/>
        </authorList>
    </citation>
    <scope>NUCLEOTIDE SEQUENCE [LARGE SCALE GENOMIC DNA]</scope>
    <source>
        <strain evidence="13">WF-38-12</strain>
    </source>
</reference>
<dbReference type="PROSITE" id="PS00463">
    <property type="entry name" value="ZN2_CY6_FUNGAL_1"/>
    <property type="match status" value="1"/>
</dbReference>
<dbReference type="Gene3D" id="4.10.240.10">
    <property type="entry name" value="Zn(2)-C6 fungal-type DNA-binding domain"/>
    <property type="match status" value="1"/>
</dbReference>
<dbReference type="GO" id="GO:0000978">
    <property type="term" value="F:RNA polymerase II cis-regulatory region sequence-specific DNA binding"/>
    <property type="evidence" value="ECO:0007669"/>
    <property type="project" value="InterPro"/>
</dbReference>
<dbReference type="SUPFAM" id="SSF57701">
    <property type="entry name" value="Zn2/Cys6 DNA-binding domain"/>
    <property type="match status" value="1"/>
</dbReference>
<dbReference type="InterPro" id="IPR007219">
    <property type="entry name" value="XnlR_reg_dom"/>
</dbReference>
<evidence type="ECO:0000259" key="11">
    <source>
        <dbReference type="PROSITE" id="PS50048"/>
    </source>
</evidence>
<dbReference type="Pfam" id="PF00172">
    <property type="entry name" value="Zn_clus"/>
    <property type="match status" value="1"/>
</dbReference>
<dbReference type="PANTHER" id="PTHR40626:SF8">
    <property type="entry name" value="C2H2 FINGER DOMAIN TRANSCRIPTION FACTOR (EUROFUNG)-RELATED"/>
    <property type="match status" value="1"/>
</dbReference>
<keyword evidence="2" id="KW-0479">Metal-binding</keyword>
<accession>A0A0U1M022</accession>
<dbReference type="AlphaFoldDB" id="A0A0U1M022"/>
<dbReference type="PROSITE" id="PS00028">
    <property type="entry name" value="ZINC_FINGER_C2H2_1"/>
    <property type="match status" value="1"/>
</dbReference>
<protein>
    <submittedName>
        <fullName evidence="13">Regulatory protein ADR1</fullName>
    </submittedName>
</protein>
<dbReference type="GO" id="GO:0008270">
    <property type="term" value="F:zinc ion binding"/>
    <property type="evidence" value="ECO:0007669"/>
    <property type="project" value="UniProtKB-KW"/>
</dbReference>
<dbReference type="GO" id="GO:0000785">
    <property type="term" value="C:chromatin"/>
    <property type="evidence" value="ECO:0007669"/>
    <property type="project" value="TreeGrafter"/>
</dbReference>
<evidence type="ECO:0000256" key="1">
    <source>
        <dbReference type="ARBA" id="ARBA00004123"/>
    </source>
</evidence>
<dbReference type="InterPro" id="IPR036864">
    <property type="entry name" value="Zn2-C6_fun-type_DNA-bd_sf"/>
</dbReference>
<dbReference type="PANTHER" id="PTHR40626">
    <property type="entry name" value="MIP31509P"/>
    <property type="match status" value="1"/>
</dbReference>
<dbReference type="InterPro" id="IPR036236">
    <property type="entry name" value="Znf_C2H2_sf"/>
</dbReference>
<dbReference type="CDD" id="cd00067">
    <property type="entry name" value="GAL4"/>
    <property type="match status" value="1"/>
</dbReference>
<dbReference type="PROSITE" id="PS50048">
    <property type="entry name" value="ZN2_CY6_FUNGAL_2"/>
    <property type="match status" value="1"/>
</dbReference>
<evidence type="ECO:0000256" key="6">
    <source>
        <dbReference type="ARBA" id="ARBA00023015"/>
    </source>
</evidence>
<evidence type="ECO:0000313" key="14">
    <source>
        <dbReference type="Proteomes" id="UP000054383"/>
    </source>
</evidence>
<evidence type="ECO:0000256" key="9">
    <source>
        <dbReference type="ARBA" id="ARBA00023242"/>
    </source>
</evidence>
<dbReference type="InterPro" id="IPR051059">
    <property type="entry name" value="VerF-like"/>
</dbReference>
<gene>
    <name evidence="13" type="ORF">PISL3812_05938</name>
</gene>
<evidence type="ECO:0000256" key="2">
    <source>
        <dbReference type="ARBA" id="ARBA00022723"/>
    </source>
</evidence>
<organism evidence="13 14">
    <name type="scientific">Talaromyces islandicus</name>
    <name type="common">Penicillium islandicum</name>
    <dbReference type="NCBI Taxonomy" id="28573"/>
    <lineage>
        <taxon>Eukaryota</taxon>
        <taxon>Fungi</taxon>
        <taxon>Dikarya</taxon>
        <taxon>Ascomycota</taxon>
        <taxon>Pezizomycotina</taxon>
        <taxon>Eurotiomycetes</taxon>
        <taxon>Eurotiomycetidae</taxon>
        <taxon>Eurotiales</taxon>
        <taxon>Trichocomaceae</taxon>
        <taxon>Talaromyces</taxon>
        <taxon>Talaromyces sect. Islandici</taxon>
    </lineage>
</organism>
<name>A0A0U1M022_TALIS</name>
<dbReference type="GO" id="GO:0000981">
    <property type="term" value="F:DNA-binding transcription factor activity, RNA polymerase II-specific"/>
    <property type="evidence" value="ECO:0007669"/>
    <property type="project" value="InterPro"/>
</dbReference>
<dbReference type="GO" id="GO:0006351">
    <property type="term" value="P:DNA-templated transcription"/>
    <property type="evidence" value="ECO:0007669"/>
    <property type="project" value="InterPro"/>
</dbReference>
<dbReference type="InterPro" id="IPR001138">
    <property type="entry name" value="Zn2Cys6_DnaBD"/>
</dbReference>
<dbReference type="Gene3D" id="3.30.160.60">
    <property type="entry name" value="Classic Zinc Finger"/>
    <property type="match status" value="2"/>
</dbReference>
<feature type="domain" description="C2H2-type" evidence="12">
    <location>
        <begin position="10"/>
        <end position="37"/>
    </location>
</feature>
<dbReference type="EMBL" id="CVMT01000005">
    <property type="protein sequence ID" value="CRG88903.1"/>
    <property type="molecule type" value="Genomic_DNA"/>
</dbReference>
<evidence type="ECO:0000256" key="4">
    <source>
        <dbReference type="ARBA" id="ARBA00022771"/>
    </source>
</evidence>